<comment type="similarity">
    <text evidence="1">Belongs to the class IV-like SAM-binding methyltransferase superfamily. RNA methyltransferase TrmH family.</text>
</comment>
<evidence type="ECO:0000313" key="6">
    <source>
        <dbReference type="Proteomes" id="UP000501003"/>
    </source>
</evidence>
<dbReference type="GO" id="GO:0006396">
    <property type="term" value="P:RNA processing"/>
    <property type="evidence" value="ECO:0007669"/>
    <property type="project" value="InterPro"/>
</dbReference>
<accession>A0A7D4TJ77</accession>
<evidence type="ECO:0000259" key="4">
    <source>
        <dbReference type="SMART" id="SM00967"/>
    </source>
</evidence>
<dbReference type="Pfam" id="PF00588">
    <property type="entry name" value="SpoU_methylase"/>
    <property type="match status" value="1"/>
</dbReference>
<dbReference type="GO" id="GO:0003723">
    <property type="term" value="F:RNA binding"/>
    <property type="evidence" value="ECO:0007669"/>
    <property type="project" value="InterPro"/>
</dbReference>
<proteinExistence type="inferred from homology"/>
<gene>
    <name evidence="5" type="ORF">HRU87_04450</name>
</gene>
<reference evidence="5 6" key="1">
    <citation type="submission" date="2020-05" db="EMBL/GenBank/DDBJ databases">
        <title>Aquirufa sp. strain 15G-AUS-rot a new Aquirufa species.</title>
        <authorList>
            <person name="Pitt A."/>
            <person name="Hahn M.W."/>
        </authorList>
    </citation>
    <scope>NUCLEOTIDE SEQUENCE [LARGE SCALE GENOMIC DNA]</scope>
    <source>
        <strain evidence="5 6">15G-AUS-rot</strain>
    </source>
</reference>
<dbReference type="Proteomes" id="UP000501003">
    <property type="component" value="Chromosome"/>
</dbReference>
<feature type="domain" description="RNA 2-O ribose methyltransferase substrate binding" evidence="4">
    <location>
        <begin position="29"/>
        <end position="103"/>
    </location>
</feature>
<evidence type="ECO:0000256" key="2">
    <source>
        <dbReference type="ARBA" id="ARBA00022603"/>
    </source>
</evidence>
<name>A0A7D4TJ77_9MICO</name>
<dbReference type="Pfam" id="PF22435">
    <property type="entry name" value="MRM3-like_sub_bind"/>
    <property type="match status" value="1"/>
</dbReference>
<dbReference type="InterPro" id="IPR013123">
    <property type="entry name" value="SpoU_subst-bd"/>
</dbReference>
<keyword evidence="3 5" id="KW-0808">Transferase</keyword>
<dbReference type="Gene3D" id="3.30.1330.30">
    <property type="match status" value="1"/>
</dbReference>
<dbReference type="KEGG" id="aqg:HRU87_04450"/>
<dbReference type="EMBL" id="CP054056">
    <property type="protein sequence ID" value="QKJ25431.1"/>
    <property type="molecule type" value="Genomic_DNA"/>
</dbReference>
<dbReference type="PANTHER" id="PTHR43191:SF2">
    <property type="entry name" value="RRNA METHYLTRANSFERASE 3, MITOCHONDRIAL"/>
    <property type="match status" value="1"/>
</dbReference>
<dbReference type="SUPFAM" id="SSF75217">
    <property type="entry name" value="alpha/beta knot"/>
    <property type="match status" value="1"/>
</dbReference>
<dbReference type="RefSeq" id="WP_173493728.1">
    <property type="nucleotide sequence ID" value="NZ_CP054056.1"/>
</dbReference>
<dbReference type="PANTHER" id="PTHR43191">
    <property type="entry name" value="RRNA METHYLTRANSFERASE 3"/>
    <property type="match status" value="1"/>
</dbReference>
<keyword evidence="6" id="KW-1185">Reference proteome</keyword>
<dbReference type="Gene3D" id="3.40.1280.10">
    <property type="match status" value="1"/>
</dbReference>
<dbReference type="InterPro" id="IPR029064">
    <property type="entry name" value="Ribosomal_eL30-like_sf"/>
</dbReference>
<dbReference type="InterPro" id="IPR051259">
    <property type="entry name" value="rRNA_Methyltransferase"/>
</dbReference>
<dbReference type="GO" id="GO:0005737">
    <property type="term" value="C:cytoplasm"/>
    <property type="evidence" value="ECO:0007669"/>
    <property type="project" value="UniProtKB-ARBA"/>
</dbReference>
<evidence type="ECO:0000313" key="5">
    <source>
        <dbReference type="EMBL" id="QKJ25431.1"/>
    </source>
</evidence>
<dbReference type="InterPro" id="IPR029026">
    <property type="entry name" value="tRNA_m1G_MTases_N"/>
</dbReference>
<organism evidence="5 6">
    <name type="scientific">Aquiluna borgnonia</name>
    <dbReference type="NCBI Taxonomy" id="2499157"/>
    <lineage>
        <taxon>Bacteria</taxon>
        <taxon>Bacillati</taxon>
        <taxon>Actinomycetota</taxon>
        <taxon>Actinomycetes</taxon>
        <taxon>Micrococcales</taxon>
        <taxon>Microbacteriaceae</taxon>
        <taxon>Luna cluster</taxon>
        <taxon>Luna-1 subcluster</taxon>
        <taxon>Aquiluna</taxon>
    </lineage>
</organism>
<dbReference type="SMART" id="SM00967">
    <property type="entry name" value="SpoU_sub_bind"/>
    <property type="match status" value="1"/>
</dbReference>
<dbReference type="InterPro" id="IPR053888">
    <property type="entry name" value="MRM3-like_sub_bind"/>
</dbReference>
<sequence>MLDDPKSARVKGVAALQQKDARFETGLFLLEGPQGLKELARDPSLAREVFATEAALERYDAEFVKLGSAEVPVVVTSQRAMEKLSDTKTPQGVVAVVGQLDVELSDLIDSSPRLIAILDRVQDPGNAGTVLRAADAAGADGVIFSRDCVDLYNPKVVRATAGSILHVPCVIEAESRAVVLSLQASGVQVFAASAGGKSILSSELDLTRPTAWIFGNEAQGVSQELLELVDEVVALPIYGEAESLNLATAASVCLYASAFKLQANH</sequence>
<evidence type="ECO:0000256" key="3">
    <source>
        <dbReference type="ARBA" id="ARBA00022679"/>
    </source>
</evidence>
<protein>
    <submittedName>
        <fullName evidence="5">RNA methyltransferase</fullName>
    </submittedName>
</protein>
<dbReference type="InterPro" id="IPR029028">
    <property type="entry name" value="Alpha/beta_knot_MTases"/>
</dbReference>
<dbReference type="GO" id="GO:0008173">
    <property type="term" value="F:RNA methyltransferase activity"/>
    <property type="evidence" value="ECO:0007669"/>
    <property type="project" value="InterPro"/>
</dbReference>
<dbReference type="SUPFAM" id="SSF55315">
    <property type="entry name" value="L30e-like"/>
    <property type="match status" value="1"/>
</dbReference>
<evidence type="ECO:0000256" key="1">
    <source>
        <dbReference type="ARBA" id="ARBA00007228"/>
    </source>
</evidence>
<dbReference type="GO" id="GO:0032259">
    <property type="term" value="P:methylation"/>
    <property type="evidence" value="ECO:0007669"/>
    <property type="project" value="UniProtKB-KW"/>
</dbReference>
<dbReference type="InterPro" id="IPR001537">
    <property type="entry name" value="SpoU_MeTrfase"/>
</dbReference>
<dbReference type="AlphaFoldDB" id="A0A7D4TJ77"/>
<dbReference type="CDD" id="cd18095">
    <property type="entry name" value="SpoU-like_rRNA-MTase"/>
    <property type="match status" value="1"/>
</dbReference>
<keyword evidence="2 5" id="KW-0489">Methyltransferase</keyword>